<keyword evidence="5" id="KW-1185">Reference proteome</keyword>
<evidence type="ECO:0000259" key="1">
    <source>
        <dbReference type="SMART" id="SM00897"/>
    </source>
</evidence>
<dbReference type="InterPro" id="IPR019494">
    <property type="entry name" value="FIST_C"/>
</dbReference>
<dbReference type="EMBL" id="JAOPKB010000027">
    <property type="protein sequence ID" value="MCU4975886.1"/>
    <property type="molecule type" value="Genomic_DNA"/>
</dbReference>
<evidence type="ECO:0000313" key="5">
    <source>
        <dbReference type="Proteomes" id="UP001320972"/>
    </source>
</evidence>
<evidence type="ECO:0000259" key="2">
    <source>
        <dbReference type="SMART" id="SM01204"/>
    </source>
</evidence>
<dbReference type="Pfam" id="PF08495">
    <property type="entry name" value="FIST"/>
    <property type="match status" value="1"/>
</dbReference>
<dbReference type="PANTHER" id="PTHR40252">
    <property type="entry name" value="BLR0328 PROTEIN"/>
    <property type="match status" value="1"/>
</dbReference>
<accession>A0AAP2Z3R7</accession>
<dbReference type="Proteomes" id="UP001321018">
    <property type="component" value="Unassembled WGS sequence"/>
</dbReference>
<sequence>MDTAIGTALAAGEDGYAAGQQAARRALTELPSERVDFCQVFSSIEYEYEAVIAGIVEVIGSEPPLIGCSTGEAFTEDEVTRGVVAVGLVASDTVAFFTGIGTGLSDDVPGAVREATTDLPTAVTGYPHMAAINLHDGLSGVGEELALITQKQLGPSVHVAGGAATDDHHLEGTHVFHDETVAEDAVVLGLIASKEQPVVAVEHGHEPLSEPVEVTRSDGSLVYELDGEPAFRVWKDAVREQVREEFDVTVDDLDPSDQLLQRIMCEFEFGFDQGGRYKMRWPWIETEDGPLHFAVGIPEGTVMRVMHGRPNAQIESGRRTIRSARQRAGDVEMAGAFVYDCACRSIVLEDELPAAIDAMADELNMPMVGFETYGEIGMGRKQFSGFHNATTVVLLLPK</sequence>
<dbReference type="InterPro" id="IPR013702">
    <property type="entry name" value="FIST_domain_N"/>
</dbReference>
<protein>
    <submittedName>
        <fullName evidence="3">FIST C-terminal domain-containing protein</fullName>
    </submittedName>
</protein>
<evidence type="ECO:0000313" key="6">
    <source>
        <dbReference type="Proteomes" id="UP001321018"/>
    </source>
</evidence>
<evidence type="ECO:0000313" key="3">
    <source>
        <dbReference type="EMBL" id="MCU4744422.1"/>
    </source>
</evidence>
<evidence type="ECO:0000313" key="4">
    <source>
        <dbReference type="EMBL" id="MCU4975886.1"/>
    </source>
</evidence>
<dbReference type="Pfam" id="PF10442">
    <property type="entry name" value="FIST_C"/>
    <property type="match status" value="1"/>
</dbReference>
<dbReference type="AlphaFoldDB" id="A0AAP2Z3R7"/>
<feature type="domain" description="FIST C-domain" evidence="2">
    <location>
        <begin position="230"/>
        <end position="379"/>
    </location>
</feature>
<dbReference type="Proteomes" id="UP001320972">
    <property type="component" value="Unassembled WGS sequence"/>
</dbReference>
<dbReference type="EMBL" id="JAOPKA010000028">
    <property type="protein sequence ID" value="MCU4744422.1"/>
    <property type="molecule type" value="Genomic_DNA"/>
</dbReference>
<organism evidence="3 6">
    <name type="scientific">Natronoglomus mannanivorans</name>
    <dbReference type="NCBI Taxonomy" id="2979990"/>
    <lineage>
        <taxon>Archaea</taxon>
        <taxon>Methanobacteriati</taxon>
        <taxon>Methanobacteriota</taxon>
        <taxon>Stenosarchaea group</taxon>
        <taxon>Halobacteria</taxon>
        <taxon>Halobacteriales</taxon>
        <taxon>Natrialbaceae</taxon>
        <taxon>Natronoglomus</taxon>
    </lineage>
</organism>
<dbReference type="PANTHER" id="PTHR40252:SF2">
    <property type="entry name" value="BLR0328 PROTEIN"/>
    <property type="match status" value="1"/>
</dbReference>
<proteinExistence type="predicted"/>
<name>A0AAP2Z3R7_9EURY</name>
<feature type="domain" description="FIST" evidence="1">
    <location>
        <begin position="34"/>
        <end position="229"/>
    </location>
</feature>
<dbReference type="RefSeq" id="WP_338006228.1">
    <property type="nucleotide sequence ID" value="NZ_JAOPKA010000028.1"/>
</dbReference>
<comment type="caution">
    <text evidence="3">The sequence shown here is derived from an EMBL/GenBank/DDBJ whole genome shotgun (WGS) entry which is preliminary data.</text>
</comment>
<reference evidence="3 5" key="1">
    <citation type="submission" date="2022-09" db="EMBL/GenBank/DDBJ databases">
        <title>Enrichment on poylsaccharides allowed isolation of novel metabolic and taxonomic groups of Haloarchaea.</title>
        <authorList>
            <person name="Sorokin D.Y."/>
            <person name="Elcheninov A.G."/>
            <person name="Khizhniak T.V."/>
            <person name="Kolganova T.V."/>
            <person name="Kublanov I.V."/>
        </authorList>
    </citation>
    <scope>NUCLEOTIDE SEQUENCE</scope>
    <source>
        <strain evidence="4 5">AArc-m2/3/4</strain>
        <strain evidence="3">AArc-xg1-1</strain>
    </source>
</reference>
<dbReference type="SMART" id="SM01204">
    <property type="entry name" value="FIST_C"/>
    <property type="match status" value="1"/>
</dbReference>
<gene>
    <name evidence="4" type="ORF">OB955_24710</name>
    <name evidence="3" type="ORF">OB960_23915</name>
</gene>
<dbReference type="SMART" id="SM00897">
    <property type="entry name" value="FIST"/>
    <property type="match status" value="1"/>
</dbReference>